<dbReference type="EMBL" id="JBCAWK010000011">
    <property type="protein sequence ID" value="KAK8846703.1"/>
    <property type="molecule type" value="Genomic_DNA"/>
</dbReference>
<keyword evidence="1" id="KW-0812">Transmembrane</keyword>
<evidence type="ECO:0008006" key="4">
    <source>
        <dbReference type="Google" id="ProtNLM"/>
    </source>
</evidence>
<keyword evidence="1" id="KW-1133">Transmembrane helix</keyword>
<dbReference type="RefSeq" id="XP_066800653.1">
    <property type="nucleotide sequence ID" value="XM_066948880.1"/>
</dbReference>
<organism evidence="2 3">
    <name type="scientific">Kwoniella newhampshirensis</name>
    <dbReference type="NCBI Taxonomy" id="1651941"/>
    <lineage>
        <taxon>Eukaryota</taxon>
        <taxon>Fungi</taxon>
        <taxon>Dikarya</taxon>
        <taxon>Basidiomycota</taxon>
        <taxon>Agaricomycotina</taxon>
        <taxon>Tremellomycetes</taxon>
        <taxon>Tremellales</taxon>
        <taxon>Cryptococcaceae</taxon>
        <taxon>Kwoniella</taxon>
    </lineage>
</organism>
<dbReference type="GeneID" id="92183048"/>
<dbReference type="KEGG" id="kne:92183048"/>
<name>A0AAW0YVK4_9TREE</name>
<comment type="caution">
    <text evidence="2">The sequence shown here is derived from an EMBL/GenBank/DDBJ whole genome shotgun (WGS) entry which is preliminary data.</text>
</comment>
<dbReference type="PANTHER" id="PTHR39470">
    <property type="entry name" value="CHROMOSOME 10, WHOLE GENOME SHOTGUN SEQUENCE"/>
    <property type="match status" value="1"/>
</dbReference>
<protein>
    <recommendedName>
        <fullName evidence="4">EXPERA domain-containing protein</fullName>
    </recommendedName>
</protein>
<sequence>MTLLATLYSFQTPLTLLLILFGPSLLPRLISLIARRGRPAFPTRSSPRPASPTSLRLFLAIHSLYFLSHLLRPPYDLFAINNFPILVPNNLLRSALLGPDDSESLSTLEESVHPLIDLLLSKLRLLDNRYLYARFGHDTLLNCVWCKDDLDYLFYSSPGILIPYVGEAVVLGMMGWRWLTGEAAGPRAERWRSVFGWVLVGGMVGEVGAKWFWEVRAVEGDCLHLATTIHILRSILLLCLPLLYTFLPLPAPSSVPHPSTLIPVISNTQSTLRLTSLARNAMSSSPRLRDIWLAVSRRDEARAEAALRDQGVRDAKRAVGLDEERMREGVRAWVREGWEGMVRVDNGS</sequence>
<feature type="transmembrane region" description="Helical" evidence="1">
    <location>
        <begin position="160"/>
        <end position="179"/>
    </location>
</feature>
<dbReference type="PANTHER" id="PTHR39470:SF1">
    <property type="entry name" value="CHORISMATE SYNTHASE PROTEIN"/>
    <property type="match status" value="1"/>
</dbReference>
<proteinExistence type="predicted"/>
<feature type="transmembrane region" description="Helical" evidence="1">
    <location>
        <begin position="191"/>
        <end position="213"/>
    </location>
</feature>
<evidence type="ECO:0000313" key="2">
    <source>
        <dbReference type="EMBL" id="KAK8846703.1"/>
    </source>
</evidence>
<feature type="transmembrane region" description="Helical" evidence="1">
    <location>
        <begin position="12"/>
        <end position="34"/>
    </location>
</feature>
<evidence type="ECO:0000313" key="3">
    <source>
        <dbReference type="Proteomes" id="UP001388673"/>
    </source>
</evidence>
<reference evidence="2 3" key="1">
    <citation type="journal article" date="2024" name="bioRxiv">
        <title>Comparative genomics of Cryptococcus and Kwoniella reveals pathogenesis evolution and contrasting karyotype dynamics via intercentromeric recombination or chromosome fusion.</title>
        <authorList>
            <person name="Coelho M.A."/>
            <person name="David-Palma M."/>
            <person name="Shea T."/>
            <person name="Bowers K."/>
            <person name="McGinley-Smith S."/>
            <person name="Mohammad A.W."/>
            <person name="Gnirke A."/>
            <person name="Yurkov A.M."/>
            <person name="Nowrousian M."/>
            <person name="Sun S."/>
            <person name="Cuomo C.A."/>
            <person name="Heitman J."/>
        </authorList>
    </citation>
    <scope>NUCLEOTIDE SEQUENCE [LARGE SCALE GENOMIC DNA]</scope>
    <source>
        <strain evidence="2 3">CBS 13917</strain>
    </source>
</reference>
<dbReference type="AlphaFoldDB" id="A0AAW0YVK4"/>
<feature type="transmembrane region" description="Helical" evidence="1">
    <location>
        <begin position="225"/>
        <end position="247"/>
    </location>
</feature>
<evidence type="ECO:0000256" key="1">
    <source>
        <dbReference type="SAM" id="Phobius"/>
    </source>
</evidence>
<accession>A0AAW0YVK4</accession>
<gene>
    <name evidence="2" type="ORF">IAR55_005790</name>
</gene>
<dbReference type="Proteomes" id="UP001388673">
    <property type="component" value="Unassembled WGS sequence"/>
</dbReference>
<keyword evidence="3" id="KW-1185">Reference proteome</keyword>
<keyword evidence="1" id="KW-0472">Membrane</keyword>